<dbReference type="Proteomes" id="UP000241405">
    <property type="component" value="Unassembled WGS sequence"/>
</dbReference>
<name>A0ABX5G019_PHOPO</name>
<organism evidence="2 3">
    <name type="scientific">Photobacterium phosphoreum</name>
    <dbReference type="NCBI Taxonomy" id="659"/>
    <lineage>
        <taxon>Bacteria</taxon>
        <taxon>Pseudomonadati</taxon>
        <taxon>Pseudomonadota</taxon>
        <taxon>Gammaproteobacteria</taxon>
        <taxon>Vibrionales</taxon>
        <taxon>Vibrionaceae</taxon>
        <taxon>Photobacterium</taxon>
    </lineage>
</organism>
<gene>
    <name evidence="2" type="ORF">CTM96_16910</name>
</gene>
<reference evidence="2 3" key="1">
    <citation type="submission" date="2018-03" db="EMBL/GenBank/DDBJ databases">
        <title>Whole genome sequencing of Histamine producing bacteria.</title>
        <authorList>
            <person name="Butler K."/>
        </authorList>
    </citation>
    <scope>NUCLEOTIDE SEQUENCE [LARGE SCALE GENOMIC DNA]</scope>
    <source>
        <strain evidence="2 3">FS-6.2</strain>
    </source>
</reference>
<accession>A0ABX5G019</accession>
<comment type="caution">
    <text evidence="2">The sequence shown here is derived from an EMBL/GenBank/DDBJ whole genome shotgun (WGS) entry which is preliminary data.</text>
</comment>
<evidence type="ECO:0000313" key="2">
    <source>
        <dbReference type="EMBL" id="PSU22025.1"/>
    </source>
</evidence>
<feature type="coiled-coil region" evidence="1">
    <location>
        <begin position="36"/>
        <end position="63"/>
    </location>
</feature>
<proteinExistence type="predicted"/>
<protein>
    <recommendedName>
        <fullName evidence="4">DUF2570 domain-containing protein</fullName>
    </recommendedName>
</protein>
<evidence type="ECO:0000256" key="1">
    <source>
        <dbReference type="SAM" id="Coils"/>
    </source>
</evidence>
<dbReference type="EMBL" id="PYMO01000022">
    <property type="protein sequence ID" value="PSU22025.1"/>
    <property type="molecule type" value="Genomic_DNA"/>
</dbReference>
<keyword evidence="1" id="KW-0175">Coiled coil</keyword>
<keyword evidence="3" id="KW-1185">Reference proteome</keyword>
<evidence type="ECO:0000313" key="3">
    <source>
        <dbReference type="Proteomes" id="UP000241405"/>
    </source>
</evidence>
<sequence>MIVLSFVLLLLGWMGNYFVSKYDASDLRSQETSKAMAVAETKIDQLSTTVSTLESENSELKKVQASQHERILKLEFQVQQSLKKQ</sequence>
<evidence type="ECO:0008006" key="4">
    <source>
        <dbReference type="Google" id="ProtNLM"/>
    </source>
</evidence>